<accession>A0A8J3ZL37</accession>
<name>A0A8J3ZL37_9ACTN</name>
<evidence type="ECO:0000313" key="1">
    <source>
        <dbReference type="EMBL" id="GIJ64773.1"/>
    </source>
</evidence>
<protein>
    <submittedName>
        <fullName evidence="1">Uncharacterized protein</fullName>
    </submittedName>
</protein>
<dbReference type="EMBL" id="BOPG01000128">
    <property type="protein sequence ID" value="GIJ64773.1"/>
    <property type="molecule type" value="Genomic_DNA"/>
</dbReference>
<evidence type="ECO:0000313" key="2">
    <source>
        <dbReference type="Proteomes" id="UP000612585"/>
    </source>
</evidence>
<comment type="caution">
    <text evidence="1">The sequence shown here is derived from an EMBL/GenBank/DDBJ whole genome shotgun (WGS) entry which is preliminary data.</text>
</comment>
<sequence>MTIQPISQMPDASIEDLNDVAAGMRQYISNAAAESRQAALEAANRRGLFQRMFPTQFERERQRIGVQNLRQLAEAKRELLEVFARAQIEIARKRADALIAAQGMHLQAELTRFANEKITVLNTSINQGRERFLNDIEPQFQLIERFQGRPELYEPAYRSVNHQIKVYFESTDMLLDGFIQSLSTRVGQIRQ</sequence>
<keyword evidence="2" id="KW-1185">Reference proteome</keyword>
<proteinExistence type="predicted"/>
<dbReference type="AlphaFoldDB" id="A0A8J3ZL37"/>
<reference evidence="1" key="1">
    <citation type="submission" date="2021-01" db="EMBL/GenBank/DDBJ databases">
        <title>Whole genome shotgun sequence of Virgisporangium aurantiacum NBRC 16421.</title>
        <authorList>
            <person name="Komaki H."/>
            <person name="Tamura T."/>
        </authorList>
    </citation>
    <scope>NUCLEOTIDE SEQUENCE</scope>
    <source>
        <strain evidence="1">NBRC 16421</strain>
    </source>
</reference>
<dbReference type="Proteomes" id="UP000612585">
    <property type="component" value="Unassembled WGS sequence"/>
</dbReference>
<organism evidence="1 2">
    <name type="scientific">Virgisporangium aurantiacum</name>
    <dbReference type="NCBI Taxonomy" id="175570"/>
    <lineage>
        <taxon>Bacteria</taxon>
        <taxon>Bacillati</taxon>
        <taxon>Actinomycetota</taxon>
        <taxon>Actinomycetes</taxon>
        <taxon>Micromonosporales</taxon>
        <taxon>Micromonosporaceae</taxon>
        <taxon>Virgisporangium</taxon>
    </lineage>
</organism>
<gene>
    <name evidence="1" type="ORF">Vau01_122890</name>
</gene>
<dbReference type="RefSeq" id="WP_204014225.1">
    <property type="nucleotide sequence ID" value="NZ_BOPG01000128.1"/>
</dbReference>